<evidence type="ECO:0000256" key="2">
    <source>
        <dbReference type="ARBA" id="ARBA00023172"/>
    </source>
</evidence>
<evidence type="ECO:0000256" key="1">
    <source>
        <dbReference type="ARBA" id="ARBA00023125"/>
    </source>
</evidence>
<protein>
    <recommendedName>
        <fullName evidence="4">Tyr recombinase domain-containing protein</fullName>
    </recommendedName>
</protein>
<proteinExistence type="predicted"/>
<feature type="compositionally biased region" description="Low complexity" evidence="3">
    <location>
        <begin position="245"/>
        <end position="257"/>
    </location>
</feature>
<sequence length="594" mass="65887">MVTMETAPVPTNTDTQVDGSEEIDIEFLSALGDITPETPMYGEKIHETMAERWLPILRGGLPKEAAELLLNQYKIPENCKLLRAPPLSPEMISAISSTARSIDKKIENLQQQLGLGITAINRAMNILITGSGDKEDKVQTLRFLSDACRILCDLHYKDSESRSNLIPKSKKSLLSVIPDVERDDSLLIFKLGEKIRASEIVKKQAQKNEVAAIQKPPAPSTSQSSPSEDSRNAETTVSTTGNNTSEAQLQQAASSSAPVNLPSVSTSEGAYPGYDEVLRHALRLRGTPEDALGLTLASWTENTLKRYNVSFKRWWTFCQDNNLNFYESSISCLIFLKKEFDEGKSYGTLKKHRSALAVLLGQEISNDIKIKQLLKGAFKKRPSYAKYSSTWDPQVVLNHISNWCSNKELSLEQLTKKLVMLLALCTAHRVQTLSLIKLHNIKTDSNGIKIIISDPIKTSGPGRKQPELVLPYFNENKSICPAAVIEHYIKCTKDIRPTDVNNLILRFKQPYRAAAPRHISKWIKEVLADSGVDTTVFGAHSTRHASTSAARSAGISLDVILRAAGWTNTSTFARYYDRPISDEGAFAKSILSKK</sequence>
<dbReference type="InterPro" id="IPR002104">
    <property type="entry name" value="Integrase_catalytic"/>
</dbReference>
<evidence type="ECO:0000313" key="6">
    <source>
        <dbReference type="Proteomes" id="UP000823941"/>
    </source>
</evidence>
<dbReference type="InterPro" id="IPR010998">
    <property type="entry name" value="Integrase_recombinase_N"/>
</dbReference>
<evidence type="ECO:0000256" key="3">
    <source>
        <dbReference type="SAM" id="MobiDB-lite"/>
    </source>
</evidence>
<dbReference type="CDD" id="cd00397">
    <property type="entry name" value="DNA_BRE_C"/>
    <property type="match status" value="1"/>
</dbReference>
<feature type="domain" description="Tyr recombinase" evidence="4">
    <location>
        <begin position="386"/>
        <end position="589"/>
    </location>
</feature>
<dbReference type="Gene3D" id="1.10.443.10">
    <property type="entry name" value="Intergrase catalytic core"/>
    <property type="match status" value="1"/>
</dbReference>
<dbReference type="PANTHER" id="PTHR35617">
    <property type="entry name" value="PHAGE_INTEGRASE DOMAIN-CONTAINING PROTEIN"/>
    <property type="match status" value="1"/>
</dbReference>
<dbReference type="InterPro" id="IPR013762">
    <property type="entry name" value="Integrase-like_cat_sf"/>
</dbReference>
<reference evidence="5 6" key="1">
    <citation type="submission" date="2021-06" db="EMBL/GenBank/DDBJ databases">
        <title>A haploid diamondback moth (Plutella xylostella L.) genome assembly resolves 31 chromosomes and identifies a diamide resistance mutation.</title>
        <authorList>
            <person name="Ward C.M."/>
            <person name="Perry K.D."/>
            <person name="Baker G."/>
            <person name="Powis K."/>
            <person name="Heckel D.G."/>
            <person name="Baxter S.W."/>
        </authorList>
    </citation>
    <scope>NUCLEOTIDE SEQUENCE [LARGE SCALE GENOMIC DNA]</scope>
    <source>
        <strain evidence="5 6">LV</strain>
        <tissue evidence="5">Single pupa</tissue>
    </source>
</reference>
<dbReference type="SUPFAM" id="SSF56349">
    <property type="entry name" value="DNA breaking-rejoining enzymes"/>
    <property type="match status" value="1"/>
</dbReference>
<dbReference type="SUPFAM" id="SSF47823">
    <property type="entry name" value="lambda integrase-like, N-terminal domain"/>
    <property type="match status" value="1"/>
</dbReference>
<feature type="compositionally biased region" description="Polar residues" evidence="3">
    <location>
        <begin position="233"/>
        <end position="244"/>
    </location>
</feature>
<gene>
    <name evidence="5" type="ORF">JYU34_007242</name>
</gene>
<dbReference type="PROSITE" id="PS51898">
    <property type="entry name" value="TYR_RECOMBINASE"/>
    <property type="match status" value="1"/>
</dbReference>
<dbReference type="Gene3D" id="1.10.150.130">
    <property type="match status" value="1"/>
</dbReference>
<dbReference type="EMBL" id="JAHIBW010000010">
    <property type="protein sequence ID" value="KAG7307102.1"/>
    <property type="molecule type" value="Genomic_DNA"/>
</dbReference>
<comment type="caution">
    <text evidence="5">The sequence shown here is derived from an EMBL/GenBank/DDBJ whole genome shotgun (WGS) entry which is preliminary data.</text>
</comment>
<dbReference type="Proteomes" id="UP000823941">
    <property type="component" value="Chromosome 10"/>
</dbReference>
<evidence type="ECO:0000259" key="4">
    <source>
        <dbReference type="PROSITE" id="PS51898"/>
    </source>
</evidence>
<organism evidence="5 6">
    <name type="scientific">Plutella xylostella</name>
    <name type="common">Diamondback moth</name>
    <name type="synonym">Plutella maculipennis</name>
    <dbReference type="NCBI Taxonomy" id="51655"/>
    <lineage>
        <taxon>Eukaryota</taxon>
        <taxon>Metazoa</taxon>
        <taxon>Ecdysozoa</taxon>
        <taxon>Arthropoda</taxon>
        <taxon>Hexapoda</taxon>
        <taxon>Insecta</taxon>
        <taxon>Pterygota</taxon>
        <taxon>Neoptera</taxon>
        <taxon>Endopterygota</taxon>
        <taxon>Lepidoptera</taxon>
        <taxon>Glossata</taxon>
        <taxon>Ditrysia</taxon>
        <taxon>Yponomeutoidea</taxon>
        <taxon>Plutellidae</taxon>
        <taxon>Plutella</taxon>
    </lineage>
</organism>
<dbReference type="InterPro" id="IPR011010">
    <property type="entry name" value="DNA_brk_join_enz"/>
</dbReference>
<evidence type="ECO:0000313" key="5">
    <source>
        <dbReference type="EMBL" id="KAG7307102.1"/>
    </source>
</evidence>
<keyword evidence="2" id="KW-0233">DNA recombination</keyword>
<keyword evidence="1" id="KW-0238">DNA-binding</keyword>
<name>A0ABQ7QQ01_PLUXY</name>
<keyword evidence="6" id="KW-1185">Reference proteome</keyword>
<feature type="region of interest" description="Disordered" evidence="3">
    <location>
        <begin position="208"/>
        <end position="265"/>
    </location>
</feature>
<dbReference type="Pfam" id="PF00589">
    <property type="entry name" value="Phage_integrase"/>
    <property type="match status" value="1"/>
</dbReference>
<accession>A0ABQ7QQ01</accession>
<dbReference type="PANTHER" id="PTHR35617:SF3">
    <property type="entry name" value="CORE-BINDING (CB) DOMAIN-CONTAINING PROTEIN"/>
    <property type="match status" value="1"/>
</dbReference>